<evidence type="ECO:0000259" key="1">
    <source>
        <dbReference type="Pfam" id="PF01592"/>
    </source>
</evidence>
<evidence type="ECO:0000313" key="3">
    <source>
        <dbReference type="Proteomes" id="UP000054742"/>
    </source>
</evidence>
<name>A0A0W0SLM9_9GAMM</name>
<dbReference type="STRING" id="29422.Lbru_1538"/>
<evidence type="ECO:0000313" key="2">
    <source>
        <dbReference type="EMBL" id="KTC84177.1"/>
    </source>
</evidence>
<organism evidence="2 3">
    <name type="scientific">Legionella brunensis</name>
    <dbReference type="NCBI Taxonomy" id="29422"/>
    <lineage>
        <taxon>Bacteria</taxon>
        <taxon>Pseudomonadati</taxon>
        <taxon>Pseudomonadota</taxon>
        <taxon>Gammaproteobacteria</taxon>
        <taxon>Legionellales</taxon>
        <taxon>Legionellaceae</taxon>
        <taxon>Legionella</taxon>
    </lineage>
</organism>
<dbReference type="OrthoDB" id="46697at2"/>
<dbReference type="EMBL" id="LNXV01000011">
    <property type="protein sequence ID" value="KTC84177.1"/>
    <property type="molecule type" value="Genomic_DNA"/>
</dbReference>
<accession>A0A0W0SLM9</accession>
<feature type="domain" description="NIF system FeS cluster assembly NifU N-terminal" evidence="1">
    <location>
        <begin position="3"/>
        <end position="104"/>
    </location>
</feature>
<comment type="caution">
    <text evidence="2">The sequence shown here is derived from an EMBL/GenBank/DDBJ whole genome shotgun (WGS) entry which is preliminary data.</text>
</comment>
<gene>
    <name evidence="2" type="ORF">Lbru_1538</name>
</gene>
<dbReference type="PATRIC" id="fig|29422.6.peg.1628"/>
<dbReference type="Gene3D" id="3.90.1010.10">
    <property type="match status" value="1"/>
</dbReference>
<dbReference type="GO" id="GO:0005506">
    <property type="term" value="F:iron ion binding"/>
    <property type="evidence" value="ECO:0007669"/>
    <property type="project" value="InterPro"/>
</dbReference>
<reference evidence="2 3" key="1">
    <citation type="submission" date="2015-11" db="EMBL/GenBank/DDBJ databases">
        <title>Genomic analysis of 38 Legionella species identifies large and diverse effector repertoires.</title>
        <authorList>
            <person name="Burstein D."/>
            <person name="Amaro F."/>
            <person name="Zusman T."/>
            <person name="Lifshitz Z."/>
            <person name="Cohen O."/>
            <person name="Gilbert J.A."/>
            <person name="Pupko T."/>
            <person name="Shuman H.A."/>
            <person name="Segal G."/>
        </authorList>
    </citation>
    <scope>NUCLEOTIDE SEQUENCE [LARGE SCALE GENOMIC DNA]</scope>
    <source>
        <strain evidence="2 3">ATCC 43878</strain>
    </source>
</reference>
<dbReference type="Pfam" id="PF01592">
    <property type="entry name" value="NifU_N"/>
    <property type="match status" value="1"/>
</dbReference>
<dbReference type="SUPFAM" id="SSF82649">
    <property type="entry name" value="SufE/NifU"/>
    <property type="match status" value="1"/>
</dbReference>
<protein>
    <submittedName>
        <fullName evidence="2">Putative iron-sulpher cluster proteins NifU</fullName>
    </submittedName>
</protein>
<keyword evidence="3" id="KW-1185">Reference proteome</keyword>
<dbReference type="InterPro" id="IPR002871">
    <property type="entry name" value="NIF_FeS_clus_asmbl_NifU_N"/>
</dbReference>
<dbReference type="Proteomes" id="UP000054742">
    <property type="component" value="Unassembled WGS sequence"/>
</dbReference>
<dbReference type="GO" id="GO:0016226">
    <property type="term" value="P:iron-sulfur cluster assembly"/>
    <property type="evidence" value="ECO:0007669"/>
    <property type="project" value="InterPro"/>
</dbReference>
<proteinExistence type="predicted"/>
<sequence>MMYNELVELCFFEPKHVGVVDLSEPFSVHYRGGEAGRGDVFDFYLLCNEQGHILKARFKAYGSPYLVAAAELICQRLEGSNINDHPQCDYSWLVEQLEIPRTRYPVALQIEDGYREIIVIMKTKLQGEKNV</sequence>
<dbReference type="RefSeq" id="WP_058441605.1">
    <property type="nucleotide sequence ID" value="NZ_CAAAHU010000003.1"/>
</dbReference>
<dbReference type="AlphaFoldDB" id="A0A0W0SLM9"/>
<dbReference type="GO" id="GO:0051536">
    <property type="term" value="F:iron-sulfur cluster binding"/>
    <property type="evidence" value="ECO:0007669"/>
    <property type="project" value="InterPro"/>
</dbReference>